<keyword evidence="2 6" id="KW-0540">Nuclease</keyword>
<dbReference type="EMBL" id="MRZU01000003">
    <property type="protein sequence ID" value="OUJ19198.1"/>
    <property type="molecule type" value="Genomic_DNA"/>
</dbReference>
<evidence type="ECO:0000256" key="5">
    <source>
        <dbReference type="ARBA" id="ARBA00023125"/>
    </source>
</evidence>
<dbReference type="RefSeq" id="WP_161490759.1">
    <property type="nucleotide sequence ID" value="NZ_MRZU01000003.1"/>
</dbReference>
<sequence>MGKINTLEKPTPEKTTRFIKNAIKKSKLLTIAGKCEVDYQGRADGYLPLGERITILKPDGTTLVHQKNNSDPINWQPPGSRPSVKTQNKKVELKSERTSPNETLTITIHETLHTTSYNLTDGAQLTLNKQESQMQKQITKNPEIIEEGLRIIEAERKTGYGRIDLFGRDSQGNNVIIELKRKRVGPKAVDQLQRYIDYYQEKGYKNIRGILVSPSITPNAQKRIEDQKLEHIKLEPPKTKPQRIKTLDQFKNQQ</sequence>
<dbReference type="PANTHER" id="PTHR38814">
    <property type="entry name" value="ENDONUCLEASE NUCS"/>
    <property type="match status" value="1"/>
</dbReference>
<dbReference type="GO" id="GO:0000014">
    <property type="term" value="F:single-stranded DNA endodeoxyribonuclease activity"/>
    <property type="evidence" value="ECO:0007669"/>
    <property type="project" value="UniProtKB-UniRule"/>
</dbReference>
<dbReference type="EC" id="3.1.-.-" evidence="6"/>
<keyword evidence="3 6" id="KW-0255">Endonuclease</keyword>
<evidence type="ECO:0000259" key="9">
    <source>
        <dbReference type="Pfam" id="PF21003"/>
    </source>
</evidence>
<evidence type="ECO:0000256" key="7">
    <source>
        <dbReference type="SAM" id="MobiDB-lite"/>
    </source>
</evidence>
<comment type="caution">
    <text evidence="10">The sequence shown here is derived from an EMBL/GenBank/DDBJ whole genome shotgun (WGS) entry which is preliminary data.</text>
</comment>
<evidence type="ECO:0000256" key="6">
    <source>
        <dbReference type="HAMAP-Rule" id="MF_00722"/>
    </source>
</evidence>
<feature type="compositionally biased region" description="Basic and acidic residues" evidence="7">
    <location>
        <begin position="228"/>
        <end position="238"/>
    </location>
</feature>
<dbReference type="GO" id="GO:0003677">
    <property type="term" value="F:DNA binding"/>
    <property type="evidence" value="ECO:0007669"/>
    <property type="project" value="UniProtKB-KW"/>
</dbReference>
<evidence type="ECO:0000259" key="8">
    <source>
        <dbReference type="Pfam" id="PF01939"/>
    </source>
</evidence>
<dbReference type="Pfam" id="PF01939">
    <property type="entry name" value="NucS_C"/>
    <property type="match status" value="1"/>
</dbReference>
<dbReference type="InterPro" id="IPR002793">
    <property type="entry name" value="Endonuclease_NucS"/>
</dbReference>
<keyword evidence="11" id="KW-1185">Reference proteome</keyword>
<reference evidence="10 11" key="1">
    <citation type="submission" date="2016-12" db="EMBL/GenBank/DDBJ databases">
        <title>Discovery of methanogenic haloarchaea.</title>
        <authorList>
            <person name="Sorokin D.Y."/>
            <person name="Makarova K.S."/>
            <person name="Abbas B."/>
            <person name="Ferrer M."/>
            <person name="Golyshin P.N."/>
        </authorList>
    </citation>
    <scope>NUCLEOTIDE SEQUENCE [LARGE SCALE GENOMIC DNA]</scope>
    <source>
        <strain evidence="10">AMET1</strain>
    </source>
</reference>
<dbReference type="PANTHER" id="PTHR38814:SF1">
    <property type="entry name" value="ENDONUCLEASE NUCS"/>
    <property type="match status" value="1"/>
</dbReference>
<accession>A0A1Y3GCM8</accession>
<dbReference type="AlphaFoldDB" id="A0A1Y3GCM8"/>
<dbReference type="InterPro" id="IPR048301">
    <property type="entry name" value="NucS_C"/>
</dbReference>
<dbReference type="Pfam" id="PF21003">
    <property type="entry name" value="NucS_N"/>
    <property type="match status" value="1"/>
</dbReference>
<evidence type="ECO:0000313" key="11">
    <source>
        <dbReference type="Proteomes" id="UP000195137"/>
    </source>
</evidence>
<comment type="subcellular location">
    <subcellularLocation>
        <location evidence="6">Cytoplasm</location>
    </subcellularLocation>
</comment>
<dbReference type="HAMAP" id="MF_00722">
    <property type="entry name" value="NucS"/>
    <property type="match status" value="1"/>
</dbReference>
<organism evidence="10 11">
    <name type="scientific">Methanonatronarchaeum thermophilum</name>
    <dbReference type="NCBI Taxonomy" id="1927129"/>
    <lineage>
        <taxon>Archaea</taxon>
        <taxon>Methanobacteriati</taxon>
        <taxon>Methanobacteriota</taxon>
        <taxon>Methanonatronarchaeia</taxon>
        <taxon>Methanonatronarchaeales</taxon>
        <taxon>Methanonatronarchaeaceae</taxon>
        <taxon>Methanonatronarchaeum</taxon>
    </lineage>
</organism>
<dbReference type="OrthoDB" id="15177at2157"/>
<dbReference type="InterPro" id="IPR049173">
    <property type="entry name" value="NucS_N_sf"/>
</dbReference>
<dbReference type="Gene3D" id="2.70.180.20">
    <property type="match status" value="1"/>
</dbReference>
<comment type="function">
    <text evidence="6">Cleaves both 3' and 5' ssDNA extremities of branched DNA structures.</text>
</comment>
<evidence type="ECO:0000256" key="1">
    <source>
        <dbReference type="ARBA" id="ARBA00022490"/>
    </source>
</evidence>
<feature type="domain" description="Endonuclease NucS C-terminal" evidence="8">
    <location>
        <begin position="131"/>
        <end position="246"/>
    </location>
</feature>
<keyword evidence="4 6" id="KW-0378">Hydrolase</keyword>
<feature type="region of interest" description="Disordered" evidence="7">
    <location>
        <begin position="228"/>
        <end position="254"/>
    </location>
</feature>
<evidence type="ECO:0000313" key="10">
    <source>
        <dbReference type="EMBL" id="OUJ19198.1"/>
    </source>
</evidence>
<dbReference type="NCBIfam" id="NF003270">
    <property type="entry name" value="PRK04247.1"/>
    <property type="match status" value="1"/>
</dbReference>
<keyword evidence="5 6" id="KW-0238">DNA-binding</keyword>
<dbReference type="GO" id="GO:0005737">
    <property type="term" value="C:cytoplasm"/>
    <property type="evidence" value="ECO:0007669"/>
    <property type="project" value="UniProtKB-SubCell"/>
</dbReference>
<dbReference type="InterPro" id="IPR048302">
    <property type="entry name" value="NucS_N"/>
</dbReference>
<evidence type="ECO:0000256" key="2">
    <source>
        <dbReference type="ARBA" id="ARBA00022722"/>
    </source>
</evidence>
<gene>
    <name evidence="6" type="primary">nucS</name>
    <name evidence="10" type="ORF">AMET1_0851</name>
</gene>
<dbReference type="CDD" id="cd22341">
    <property type="entry name" value="NucS-like"/>
    <property type="match status" value="1"/>
</dbReference>
<feature type="compositionally biased region" description="Basic and acidic residues" evidence="7">
    <location>
        <begin position="89"/>
        <end position="98"/>
    </location>
</feature>
<dbReference type="InterPro" id="IPR011856">
    <property type="entry name" value="tRNA_endonuc-like_dom_sf"/>
</dbReference>
<dbReference type="Proteomes" id="UP000195137">
    <property type="component" value="Unassembled WGS sequence"/>
</dbReference>
<keyword evidence="1 6" id="KW-0963">Cytoplasm</keyword>
<name>A0A1Y3GCM8_9EURY</name>
<feature type="domain" description="Endonuclease NucS N-terminal PH-like" evidence="9">
    <location>
        <begin position="25"/>
        <end position="121"/>
    </location>
</feature>
<proteinExistence type="inferred from homology"/>
<evidence type="ECO:0000256" key="4">
    <source>
        <dbReference type="ARBA" id="ARBA00022801"/>
    </source>
</evidence>
<feature type="region of interest" description="Disordered" evidence="7">
    <location>
        <begin position="67"/>
        <end position="98"/>
    </location>
</feature>
<dbReference type="Gene3D" id="3.40.1350.10">
    <property type="match status" value="1"/>
</dbReference>
<comment type="similarity">
    <text evidence="6">Belongs to the NucS endonuclease family.</text>
</comment>
<protein>
    <recommendedName>
        <fullName evidence="6">Endonuclease NucS</fullName>
        <ecNumber evidence="6">3.1.-.-</ecNumber>
    </recommendedName>
</protein>
<evidence type="ECO:0000256" key="3">
    <source>
        <dbReference type="ARBA" id="ARBA00022759"/>
    </source>
</evidence>